<dbReference type="PANTHER" id="PTHR12354">
    <property type="entry name" value="INTERFERON-RELATED DEVELOPMENTAL REGULATOR"/>
    <property type="match status" value="1"/>
</dbReference>
<organism evidence="4 5">
    <name type="scientific">Blattamonas nauphoetae</name>
    <dbReference type="NCBI Taxonomy" id="2049346"/>
    <lineage>
        <taxon>Eukaryota</taxon>
        <taxon>Metamonada</taxon>
        <taxon>Preaxostyla</taxon>
        <taxon>Oxymonadida</taxon>
        <taxon>Blattamonas</taxon>
    </lineage>
</organism>
<proteinExistence type="inferred from homology"/>
<dbReference type="SUPFAM" id="SSF48371">
    <property type="entry name" value="ARM repeat"/>
    <property type="match status" value="1"/>
</dbReference>
<feature type="compositionally biased region" description="Basic and acidic residues" evidence="2">
    <location>
        <begin position="169"/>
        <end position="180"/>
    </location>
</feature>
<dbReference type="Pfam" id="PF05004">
    <property type="entry name" value="IFRD"/>
    <property type="match status" value="2"/>
</dbReference>
<evidence type="ECO:0000256" key="2">
    <source>
        <dbReference type="SAM" id="MobiDB-lite"/>
    </source>
</evidence>
<dbReference type="InterPro" id="IPR016024">
    <property type="entry name" value="ARM-type_fold"/>
</dbReference>
<accession>A0ABQ9YA70</accession>
<evidence type="ECO:0000259" key="3">
    <source>
        <dbReference type="Pfam" id="PF05004"/>
    </source>
</evidence>
<dbReference type="EMBL" id="JARBJD010000022">
    <property type="protein sequence ID" value="KAK2960593.1"/>
    <property type="molecule type" value="Genomic_DNA"/>
</dbReference>
<evidence type="ECO:0000313" key="5">
    <source>
        <dbReference type="Proteomes" id="UP001281761"/>
    </source>
</evidence>
<reference evidence="4 5" key="1">
    <citation type="journal article" date="2022" name="bioRxiv">
        <title>Genomics of Preaxostyla Flagellates Illuminates Evolutionary Transitions and the Path Towards Mitochondrial Loss.</title>
        <authorList>
            <person name="Novak L.V.F."/>
            <person name="Treitli S.C."/>
            <person name="Pyrih J."/>
            <person name="Halakuc P."/>
            <person name="Pipaliya S.V."/>
            <person name="Vacek V."/>
            <person name="Brzon O."/>
            <person name="Soukal P."/>
            <person name="Eme L."/>
            <person name="Dacks J.B."/>
            <person name="Karnkowska A."/>
            <person name="Elias M."/>
            <person name="Hampl V."/>
        </authorList>
    </citation>
    <scope>NUCLEOTIDE SEQUENCE [LARGE SCALE GENOMIC DNA]</scope>
    <source>
        <strain evidence="4">NAU3</strain>
        <tissue evidence="4">Gut</tissue>
    </source>
</reference>
<dbReference type="InterPro" id="IPR039777">
    <property type="entry name" value="IFRD"/>
</dbReference>
<protein>
    <recommendedName>
        <fullName evidence="3">Interferon-related developmental regulator N-terminal domain-containing protein</fullName>
    </recommendedName>
</protein>
<feature type="compositionally biased region" description="Acidic residues" evidence="2">
    <location>
        <begin position="181"/>
        <end position="193"/>
    </location>
</feature>
<name>A0ABQ9YA70_9EUKA</name>
<feature type="region of interest" description="Disordered" evidence="2">
    <location>
        <begin position="169"/>
        <end position="265"/>
    </location>
</feature>
<dbReference type="PANTHER" id="PTHR12354:SF1">
    <property type="entry name" value="INTERFERON-RELATED DEVELOPMENTAL REGULATOR 1"/>
    <property type="match status" value="1"/>
</dbReference>
<keyword evidence="5" id="KW-1185">Reference proteome</keyword>
<gene>
    <name evidence="4" type="ORF">BLNAU_4491</name>
</gene>
<feature type="compositionally biased region" description="Basic and acidic residues" evidence="2">
    <location>
        <begin position="539"/>
        <end position="552"/>
    </location>
</feature>
<feature type="domain" description="Interferon-related developmental regulator N-terminal" evidence="3">
    <location>
        <begin position="19"/>
        <end position="158"/>
    </location>
</feature>
<evidence type="ECO:0000256" key="1">
    <source>
        <dbReference type="ARBA" id="ARBA00008828"/>
    </source>
</evidence>
<evidence type="ECO:0000313" key="4">
    <source>
        <dbReference type="EMBL" id="KAK2960593.1"/>
    </source>
</evidence>
<comment type="caution">
    <text evidence="4">The sequence shown here is derived from an EMBL/GenBank/DDBJ whole genome shotgun (WGS) entry which is preliminary data.</text>
</comment>
<feature type="compositionally biased region" description="Basic and acidic residues" evidence="2">
    <location>
        <begin position="194"/>
        <end position="203"/>
    </location>
</feature>
<dbReference type="Proteomes" id="UP001281761">
    <property type="component" value="Unassembled WGS sequence"/>
</dbReference>
<feature type="compositionally biased region" description="Basic residues" evidence="2">
    <location>
        <begin position="213"/>
        <end position="231"/>
    </location>
</feature>
<feature type="region of interest" description="Disordered" evidence="2">
    <location>
        <begin position="505"/>
        <end position="552"/>
    </location>
</feature>
<comment type="similarity">
    <text evidence="1">Belongs to the IFRD family.</text>
</comment>
<sequence length="552" mass="61353">MTTTGDDSDELSSQPIGVKYIDNLSAKSSSKRKESLASLAELARKGHFTTDDYDDYLDTAVTALLQIVRHYSDEEEGIKALNTLALLSVSCSTKLALSFADILALCDSMLRTSHLNVCAAFVEALITSLVFDLDDPMQYAKPVMTFCGNILSRRMTNESKMIDFNNAVFEDRGDSDHGSEMMDDEFDDEEEDEIPPREEDDKSASSSSEILYKRPKKKPANRGKKKARKPQSKPPSKASTPLPTKDISPVPKTPPHPKMSGAFLTKPSPSLAYYDTSGGVEFDQYRMTPESATSGGIAPTTAFPLPSSSPIYNIPLCGTPVIIRLRRVNENSDRSNLVTHTIHALNFFFSSLGFIVFHESHLFLEFAARYLCDPSKDVRIAAANLIALFESLGERDNDSPDHIPDDHIFNWCQTALTALSKESTHTKSKKDKAEQRKTVQTVLKFLEDGEEPTQNYLIGSTNYTFESWAMITRVEYITSLIGADLSIHVRNNQAVQDCLDIEAPAGRGQGHGSDGRIKVSQSSALGKHRDATRHKDRKKKGEYTHSWMDDER</sequence>
<feature type="domain" description="Interferon-related developmental regulator N-terminal" evidence="3">
    <location>
        <begin position="329"/>
        <end position="447"/>
    </location>
</feature>
<dbReference type="InterPro" id="IPR007701">
    <property type="entry name" value="Interferon-rel_develop_reg_N"/>
</dbReference>